<evidence type="ECO:0000313" key="3">
    <source>
        <dbReference type="Proteomes" id="UP000319499"/>
    </source>
</evidence>
<keyword evidence="3" id="KW-1185">Reference proteome</keyword>
<name>A0A563DF41_9FLAO</name>
<sequence>MIKYFFSIITLIAFYSCSTSFNNGFTNGNSEKLNQRNISQLNGTYEIFASGKYNENGRFTAVSTNKKKYSFYNKIENKLPNMKVKDLGDIGNILKNPPIDSIPSLTSNYEAFEVKIKPDGYLTFNFLKNDQIATSLTYKGNIKDGFIYLPKEKNCTKIYSSKNCVISQRRIGLAEDGSIILQESNKVDASSQTTSVLLSLFEGNGENAYKYKKIN</sequence>
<gene>
    <name evidence="2" type="ORF">ETU09_05235</name>
</gene>
<organism evidence="2 3">
    <name type="scientific">Apibacter muscae</name>
    <dbReference type="NCBI Taxonomy" id="2509004"/>
    <lineage>
        <taxon>Bacteria</taxon>
        <taxon>Pseudomonadati</taxon>
        <taxon>Bacteroidota</taxon>
        <taxon>Flavobacteriia</taxon>
        <taxon>Flavobacteriales</taxon>
        <taxon>Weeksellaceae</taxon>
        <taxon>Apibacter</taxon>
    </lineage>
</organism>
<proteinExistence type="predicted"/>
<dbReference type="PROSITE" id="PS51257">
    <property type="entry name" value="PROKAR_LIPOPROTEIN"/>
    <property type="match status" value="1"/>
</dbReference>
<protein>
    <recommendedName>
        <fullName evidence="4">Lipocalin-like domain-containing protein</fullName>
    </recommendedName>
</protein>
<keyword evidence="1" id="KW-0732">Signal</keyword>
<evidence type="ECO:0000313" key="2">
    <source>
        <dbReference type="EMBL" id="TWP28722.1"/>
    </source>
</evidence>
<dbReference type="AlphaFoldDB" id="A0A563DF41"/>
<accession>A0A563DF41</accession>
<evidence type="ECO:0000256" key="1">
    <source>
        <dbReference type="SAM" id="SignalP"/>
    </source>
</evidence>
<dbReference type="Proteomes" id="UP000319499">
    <property type="component" value="Unassembled WGS sequence"/>
</dbReference>
<reference evidence="2 3" key="1">
    <citation type="submission" date="2019-02" db="EMBL/GenBank/DDBJ databases">
        <title>Apibacter muscae sp. nov.: a novel member of the house fly microbiota.</title>
        <authorList>
            <person name="Park R."/>
        </authorList>
    </citation>
    <scope>NUCLEOTIDE SEQUENCE [LARGE SCALE GENOMIC DNA]</scope>
    <source>
        <strain evidence="2 3">AL1</strain>
    </source>
</reference>
<dbReference type="EMBL" id="SELH01000017">
    <property type="protein sequence ID" value="TWP28722.1"/>
    <property type="molecule type" value="Genomic_DNA"/>
</dbReference>
<feature type="chain" id="PRO_5021855185" description="Lipocalin-like domain-containing protein" evidence="1">
    <location>
        <begin position="23"/>
        <end position="215"/>
    </location>
</feature>
<evidence type="ECO:0008006" key="4">
    <source>
        <dbReference type="Google" id="ProtNLM"/>
    </source>
</evidence>
<feature type="signal peptide" evidence="1">
    <location>
        <begin position="1"/>
        <end position="22"/>
    </location>
</feature>
<dbReference type="RefSeq" id="WP_146262035.1">
    <property type="nucleotide sequence ID" value="NZ_SELG01000032.1"/>
</dbReference>
<comment type="caution">
    <text evidence="2">The sequence shown here is derived from an EMBL/GenBank/DDBJ whole genome shotgun (WGS) entry which is preliminary data.</text>
</comment>